<evidence type="ECO:0000313" key="4">
    <source>
        <dbReference type="Proteomes" id="UP000178797"/>
    </source>
</evidence>
<dbReference type="InterPro" id="IPR041685">
    <property type="entry name" value="AAA_GajA/Old/RecF-like"/>
</dbReference>
<dbReference type="InterPro" id="IPR051396">
    <property type="entry name" value="Bact_Antivir_Def_Nuclease"/>
</dbReference>
<dbReference type="CDD" id="cd01026">
    <property type="entry name" value="TOPRIM_OLD"/>
    <property type="match status" value="1"/>
</dbReference>
<dbReference type="Pfam" id="PF20469">
    <property type="entry name" value="OLD-like_TOPRIM"/>
    <property type="match status" value="1"/>
</dbReference>
<dbReference type="EMBL" id="MGDE01000047">
    <property type="protein sequence ID" value="OGL47288.1"/>
    <property type="molecule type" value="Genomic_DNA"/>
</dbReference>
<name>A0A1F7S1W3_9BACT</name>
<dbReference type="SUPFAM" id="SSF52540">
    <property type="entry name" value="P-loop containing nucleoside triphosphate hydrolases"/>
    <property type="match status" value="1"/>
</dbReference>
<dbReference type="Pfam" id="PF13175">
    <property type="entry name" value="AAA_15"/>
    <property type="match status" value="1"/>
</dbReference>
<gene>
    <name evidence="3" type="ORF">A2W05_07325</name>
</gene>
<dbReference type="InterPro" id="IPR027417">
    <property type="entry name" value="P-loop_NTPase"/>
</dbReference>
<evidence type="ECO:0000259" key="1">
    <source>
        <dbReference type="Pfam" id="PF13175"/>
    </source>
</evidence>
<accession>A0A1F7S1W3</accession>
<dbReference type="PANTHER" id="PTHR43581">
    <property type="entry name" value="ATP/GTP PHOSPHATASE"/>
    <property type="match status" value="1"/>
</dbReference>
<evidence type="ECO:0000313" key="3">
    <source>
        <dbReference type="EMBL" id="OGL47288.1"/>
    </source>
</evidence>
<proteinExistence type="predicted"/>
<evidence type="ECO:0000259" key="2">
    <source>
        <dbReference type="Pfam" id="PF20469"/>
    </source>
</evidence>
<feature type="domain" description="OLD protein-like TOPRIM" evidence="2">
    <location>
        <begin position="473"/>
        <end position="538"/>
    </location>
</feature>
<dbReference type="Gene3D" id="3.40.50.300">
    <property type="entry name" value="P-loop containing nucleotide triphosphate hydrolases"/>
    <property type="match status" value="2"/>
</dbReference>
<sequence>MKTSSLKIQNFKTFDAEGIPLSMTDLTALIGENSTGKSNILEALDLFFNFSKSKMSKRSFHHDDVTKGIIIEVKFTDLNDSELKKFNIHLNENKELIIIQKIKLVIPEGKTLETLDEDEYEYEEEKHGTKWEATEDWAKLGPKAPTKTNIKSWWKKELKIGNFNFKELFDSSDEPPPEMYQEKLQTLWDEHFDIIPKEKIVGDEKVLGWKNKLKGNLPKYFYIPAVKNIEDDLKCLKTNPFGEMINWLSDNISDDIKRDFTEKAEKIINEALEKIDKDEDGSSKIKFINDQLNTNLGINLDCKLELKFGKPKISDIVFPSPQLFADDGYHSEITYKGHGLQRLAILSLLRTYNSLKKKTDMTDKNMILAIEEPEIYLHPPVKRAAYKLLRSLSEGSDQVIYSTHDGFFVSVEYFDEIRLFRRITAGKAKTHVYEFSLKNLIEHYKNAYGINVDEKSLRHRFSHICDESKNEGFFARKIIIIEGETEKYSLPIYFNHKSFDIDNERIAIISASSADNISYLYVIFNEFHIPCYIIFDGDKPVKALHGLDGKEKEDAQNKSKRNKELLTFVGETIDGSVEYCFPDTAIKTNYAVWEKDFEFAFHRSLDNYEELKGKATKFYGTTSKPLAGRFFASSLTTEAPEKISPYIDKLIENIKALEWKKSCLCSGR</sequence>
<protein>
    <submittedName>
        <fullName evidence="3">Uncharacterized protein</fullName>
    </submittedName>
</protein>
<comment type="caution">
    <text evidence="3">The sequence shown here is derived from an EMBL/GenBank/DDBJ whole genome shotgun (WGS) entry which is preliminary data.</text>
</comment>
<organism evidence="3 4">
    <name type="scientific">Candidatus Schekmanbacteria bacterium RBG_16_38_10</name>
    <dbReference type="NCBI Taxonomy" id="1817879"/>
    <lineage>
        <taxon>Bacteria</taxon>
        <taxon>Candidatus Schekmaniibacteriota</taxon>
    </lineage>
</organism>
<dbReference type="PANTHER" id="PTHR43581:SF4">
    <property type="entry name" value="ATP_GTP PHOSPHATASE"/>
    <property type="match status" value="1"/>
</dbReference>
<reference evidence="3 4" key="1">
    <citation type="journal article" date="2016" name="Nat. Commun.">
        <title>Thousands of microbial genomes shed light on interconnected biogeochemical processes in an aquifer system.</title>
        <authorList>
            <person name="Anantharaman K."/>
            <person name="Brown C.T."/>
            <person name="Hug L.A."/>
            <person name="Sharon I."/>
            <person name="Castelle C.J."/>
            <person name="Probst A.J."/>
            <person name="Thomas B.C."/>
            <person name="Singh A."/>
            <person name="Wilkins M.J."/>
            <person name="Karaoz U."/>
            <person name="Brodie E.L."/>
            <person name="Williams K.H."/>
            <person name="Hubbard S.S."/>
            <person name="Banfield J.F."/>
        </authorList>
    </citation>
    <scope>NUCLEOTIDE SEQUENCE [LARGE SCALE GENOMIC DNA]</scope>
</reference>
<dbReference type="InterPro" id="IPR034139">
    <property type="entry name" value="TOPRIM_OLD"/>
</dbReference>
<feature type="domain" description="Endonuclease GajA/Old nuclease/RecF-like AAA" evidence="1">
    <location>
        <begin position="1"/>
        <end position="405"/>
    </location>
</feature>
<dbReference type="AlphaFoldDB" id="A0A1F7S1W3"/>
<dbReference type="Proteomes" id="UP000178797">
    <property type="component" value="Unassembled WGS sequence"/>
</dbReference>